<dbReference type="AlphaFoldDB" id="A0AAD9B447"/>
<proteinExistence type="predicted"/>
<dbReference type="Proteomes" id="UP001228049">
    <property type="component" value="Unassembled WGS sequence"/>
</dbReference>
<evidence type="ECO:0000313" key="1">
    <source>
        <dbReference type="EMBL" id="KAK1875683.1"/>
    </source>
</evidence>
<dbReference type="EMBL" id="JASDAP010000094">
    <property type="protein sequence ID" value="KAK1875683.1"/>
    <property type="molecule type" value="Genomic_DNA"/>
</dbReference>
<gene>
    <name evidence="1" type="ORF">KUDE01_000049</name>
</gene>
<name>A0AAD9B447_DISEL</name>
<protein>
    <submittedName>
        <fullName evidence="1">Chaperone protein ClpB 1</fullName>
    </submittedName>
</protein>
<dbReference type="Gene3D" id="3.30.70.1820">
    <property type="entry name" value="L1 transposable element, RRM domain"/>
    <property type="match status" value="1"/>
</dbReference>
<evidence type="ECO:0000313" key="2">
    <source>
        <dbReference type="Proteomes" id="UP001228049"/>
    </source>
</evidence>
<sequence length="137" mass="15585">MEHRASQEANTELTGAKEEILTAISSLKSEFSNRLEEILTAVEETRKDLTDCTERITQAEVHKFVDMETRSGLNNLRVVNLPEGAEAPDTCSFLEGWIPEALDLGPLRCPIVMERVRRAEERQQYSTENFDNEMSEP</sequence>
<reference evidence="1" key="1">
    <citation type="submission" date="2023-04" db="EMBL/GenBank/DDBJ databases">
        <title>Chromosome-level genome of Chaenocephalus aceratus.</title>
        <authorList>
            <person name="Park H."/>
        </authorList>
    </citation>
    <scope>NUCLEOTIDE SEQUENCE</scope>
    <source>
        <strain evidence="1">DE</strain>
        <tissue evidence="1">Muscle</tissue>
    </source>
</reference>
<organism evidence="1 2">
    <name type="scientific">Dissostichus eleginoides</name>
    <name type="common">Patagonian toothfish</name>
    <name type="synonym">Dissostichus amissus</name>
    <dbReference type="NCBI Taxonomy" id="100907"/>
    <lineage>
        <taxon>Eukaryota</taxon>
        <taxon>Metazoa</taxon>
        <taxon>Chordata</taxon>
        <taxon>Craniata</taxon>
        <taxon>Vertebrata</taxon>
        <taxon>Euteleostomi</taxon>
        <taxon>Actinopterygii</taxon>
        <taxon>Neopterygii</taxon>
        <taxon>Teleostei</taxon>
        <taxon>Neoteleostei</taxon>
        <taxon>Acanthomorphata</taxon>
        <taxon>Eupercaria</taxon>
        <taxon>Perciformes</taxon>
        <taxon>Notothenioidei</taxon>
        <taxon>Nototheniidae</taxon>
        <taxon>Dissostichus</taxon>
    </lineage>
</organism>
<comment type="caution">
    <text evidence="1">The sequence shown here is derived from an EMBL/GenBank/DDBJ whole genome shotgun (WGS) entry which is preliminary data.</text>
</comment>
<keyword evidence="2" id="KW-1185">Reference proteome</keyword>
<accession>A0AAD9B447</accession>